<feature type="non-terminal residue" evidence="1">
    <location>
        <position position="1"/>
    </location>
</feature>
<proteinExistence type="predicted"/>
<protein>
    <submittedName>
        <fullName evidence="1">Uncharacterized protein</fullName>
    </submittedName>
</protein>
<gene>
    <name evidence="1" type="ORF">ANCCAN_26855</name>
</gene>
<evidence type="ECO:0000313" key="1">
    <source>
        <dbReference type="EMBL" id="RCN27410.1"/>
    </source>
</evidence>
<organism evidence="1 2">
    <name type="scientific">Ancylostoma caninum</name>
    <name type="common">Dog hookworm</name>
    <dbReference type="NCBI Taxonomy" id="29170"/>
    <lineage>
        <taxon>Eukaryota</taxon>
        <taxon>Metazoa</taxon>
        <taxon>Ecdysozoa</taxon>
        <taxon>Nematoda</taxon>
        <taxon>Chromadorea</taxon>
        <taxon>Rhabditida</taxon>
        <taxon>Rhabditina</taxon>
        <taxon>Rhabditomorpha</taxon>
        <taxon>Strongyloidea</taxon>
        <taxon>Ancylostomatidae</taxon>
        <taxon>Ancylostomatinae</taxon>
        <taxon>Ancylostoma</taxon>
    </lineage>
</organism>
<reference evidence="1 2" key="1">
    <citation type="submission" date="2014-10" db="EMBL/GenBank/DDBJ databases">
        <title>Draft genome of the hookworm Ancylostoma caninum.</title>
        <authorList>
            <person name="Mitreva M."/>
        </authorList>
    </citation>
    <scope>NUCLEOTIDE SEQUENCE [LARGE SCALE GENOMIC DNA]</scope>
    <source>
        <strain evidence="1 2">Baltimore</strain>
    </source>
</reference>
<dbReference type="EMBL" id="JOJR01004201">
    <property type="protein sequence ID" value="RCN27410.1"/>
    <property type="molecule type" value="Genomic_DNA"/>
</dbReference>
<sequence length="145" mass="16347">LDKTTTELLQVTKIAHPLCNGELGEILEQANHDDMCMRALSKLLRVDSTEVLRATNGQENSGRNASMKTFHPRPLKRLSAMHSKCYSKGTSTKTVSYLSLHSTQCKLQKSEGAVRCNRWHRDSPLQSETTCPQVGCYLRMKIIQK</sequence>
<keyword evidence="2" id="KW-1185">Reference proteome</keyword>
<dbReference type="Proteomes" id="UP000252519">
    <property type="component" value="Unassembled WGS sequence"/>
</dbReference>
<accession>A0A368F906</accession>
<evidence type="ECO:0000313" key="2">
    <source>
        <dbReference type="Proteomes" id="UP000252519"/>
    </source>
</evidence>
<comment type="caution">
    <text evidence="1">The sequence shown here is derived from an EMBL/GenBank/DDBJ whole genome shotgun (WGS) entry which is preliminary data.</text>
</comment>
<name>A0A368F906_ANCCA</name>
<dbReference type="OrthoDB" id="5887187at2759"/>
<dbReference type="AlphaFoldDB" id="A0A368F906"/>